<evidence type="ECO:0000256" key="1">
    <source>
        <dbReference type="SAM" id="MobiDB-lite"/>
    </source>
</evidence>
<proteinExistence type="predicted"/>
<keyword evidence="4" id="KW-1185">Reference proteome</keyword>
<evidence type="ECO:0000313" key="3">
    <source>
        <dbReference type="EMBL" id="CAH3187616.1"/>
    </source>
</evidence>
<comment type="caution">
    <text evidence="2">The sequence shown here is derived from an EMBL/GenBank/DDBJ whole genome shotgun (WGS) entry which is preliminary data.</text>
</comment>
<evidence type="ECO:0000313" key="2">
    <source>
        <dbReference type="EMBL" id="CAH3187612.1"/>
    </source>
</evidence>
<feature type="region of interest" description="Disordered" evidence="1">
    <location>
        <begin position="1"/>
        <end position="49"/>
    </location>
</feature>
<reference evidence="2 4" key="1">
    <citation type="submission" date="2022-05" db="EMBL/GenBank/DDBJ databases">
        <authorList>
            <consortium name="Genoscope - CEA"/>
            <person name="William W."/>
        </authorList>
    </citation>
    <scope>NUCLEOTIDE SEQUENCE [LARGE SCALE GENOMIC DNA]</scope>
</reference>
<feature type="compositionally biased region" description="Basic residues" evidence="1">
    <location>
        <begin position="1"/>
        <end position="10"/>
    </location>
</feature>
<name>A0ABN8S7B9_9CNID</name>
<evidence type="ECO:0000313" key="4">
    <source>
        <dbReference type="Proteomes" id="UP001159405"/>
    </source>
</evidence>
<gene>
    <name evidence="3" type="ORF">PLOB_00037809</name>
    <name evidence="2" type="ORF">PLOB_00037831</name>
</gene>
<dbReference type="Proteomes" id="UP001159405">
    <property type="component" value="Unassembled WGS sequence"/>
</dbReference>
<protein>
    <submittedName>
        <fullName evidence="2">Uncharacterized protein</fullName>
    </submittedName>
</protein>
<accession>A0ABN8S7B9</accession>
<organism evidence="2 4">
    <name type="scientific">Porites lobata</name>
    <dbReference type="NCBI Taxonomy" id="104759"/>
    <lineage>
        <taxon>Eukaryota</taxon>
        <taxon>Metazoa</taxon>
        <taxon>Cnidaria</taxon>
        <taxon>Anthozoa</taxon>
        <taxon>Hexacorallia</taxon>
        <taxon>Scleractinia</taxon>
        <taxon>Fungiina</taxon>
        <taxon>Poritidae</taxon>
        <taxon>Porites</taxon>
    </lineage>
</organism>
<sequence>WCPVRSRRPLKTAGDNDFRVRSYHNRSRSPRSVTSGKGLALSVGSRAET</sequence>
<dbReference type="EMBL" id="CALNXK010000557">
    <property type="protein sequence ID" value="CAH3187616.1"/>
    <property type="molecule type" value="Genomic_DNA"/>
</dbReference>
<dbReference type="EMBL" id="CALNXK010000557">
    <property type="protein sequence ID" value="CAH3187612.1"/>
    <property type="molecule type" value="Genomic_DNA"/>
</dbReference>
<feature type="non-terminal residue" evidence="2">
    <location>
        <position position="1"/>
    </location>
</feature>